<evidence type="ECO:0000259" key="14">
    <source>
        <dbReference type="PROSITE" id="PS50967"/>
    </source>
</evidence>
<feature type="domain" description="HRDC" evidence="14">
    <location>
        <begin position="1214"/>
        <end position="1297"/>
    </location>
</feature>
<dbReference type="InterPro" id="IPR002464">
    <property type="entry name" value="DNA/RNA_helicase_DEAH_CS"/>
</dbReference>
<feature type="compositionally biased region" description="Basic and acidic residues" evidence="13">
    <location>
        <begin position="162"/>
        <end position="180"/>
    </location>
</feature>
<evidence type="ECO:0000313" key="17">
    <source>
        <dbReference type="EMBL" id="KAJ5216017.1"/>
    </source>
</evidence>
<dbReference type="PANTHER" id="PTHR13710">
    <property type="entry name" value="DNA HELICASE RECQ FAMILY MEMBER"/>
    <property type="match status" value="1"/>
</dbReference>
<comment type="subcellular location">
    <subcellularLocation>
        <location evidence="2">Nucleus</location>
    </subcellularLocation>
</comment>
<dbReference type="GO" id="GO:0005737">
    <property type="term" value="C:cytoplasm"/>
    <property type="evidence" value="ECO:0007669"/>
    <property type="project" value="TreeGrafter"/>
</dbReference>
<feature type="region of interest" description="Disordered" evidence="13">
    <location>
        <begin position="110"/>
        <end position="346"/>
    </location>
</feature>
<keyword evidence="9" id="KW-0413">Isomerase</keyword>
<proteinExistence type="inferred from homology"/>
<evidence type="ECO:0000256" key="2">
    <source>
        <dbReference type="ARBA" id="ARBA00004123"/>
    </source>
</evidence>
<evidence type="ECO:0000259" key="16">
    <source>
        <dbReference type="PROSITE" id="PS51194"/>
    </source>
</evidence>
<feature type="region of interest" description="Disordered" evidence="13">
    <location>
        <begin position="1299"/>
        <end position="1447"/>
    </location>
</feature>
<dbReference type="PROSITE" id="PS51194">
    <property type="entry name" value="HELICASE_CTER"/>
    <property type="match status" value="1"/>
</dbReference>
<dbReference type="GO" id="GO:0005524">
    <property type="term" value="F:ATP binding"/>
    <property type="evidence" value="ECO:0007669"/>
    <property type="project" value="UniProtKB-KW"/>
</dbReference>
<dbReference type="CDD" id="cd18794">
    <property type="entry name" value="SF2_C_RecQ"/>
    <property type="match status" value="1"/>
</dbReference>
<evidence type="ECO:0000256" key="12">
    <source>
        <dbReference type="ARBA" id="ARBA00034808"/>
    </source>
</evidence>
<dbReference type="FunFam" id="3.40.50.300:FF:000537">
    <property type="entry name" value="Bloom syndrome RecQ-like helicase"/>
    <property type="match status" value="1"/>
</dbReference>
<reference evidence="17" key="1">
    <citation type="submission" date="2022-12" db="EMBL/GenBank/DDBJ databases">
        <authorList>
            <person name="Petersen C."/>
        </authorList>
    </citation>
    <scope>NUCLEOTIDE SEQUENCE</scope>
    <source>
        <strain evidence="17">IBT 15544</strain>
    </source>
</reference>
<dbReference type="SUPFAM" id="SSF46785">
    <property type="entry name" value="Winged helix' DNA-binding domain"/>
    <property type="match status" value="1"/>
</dbReference>
<evidence type="ECO:0000256" key="8">
    <source>
        <dbReference type="ARBA" id="ARBA00023125"/>
    </source>
</evidence>
<evidence type="ECO:0000313" key="18">
    <source>
        <dbReference type="Proteomes" id="UP001150904"/>
    </source>
</evidence>
<comment type="caution">
    <text evidence="17">The sequence shown here is derived from an EMBL/GenBank/DDBJ whole genome shotgun (WGS) entry which is preliminary data.</text>
</comment>
<feature type="domain" description="Helicase C-terminal" evidence="16">
    <location>
        <begin position="820"/>
        <end position="962"/>
    </location>
</feature>
<dbReference type="GO" id="GO:0043138">
    <property type="term" value="F:3'-5' DNA helicase activity"/>
    <property type="evidence" value="ECO:0007669"/>
    <property type="project" value="UniProtKB-EC"/>
</dbReference>
<evidence type="ECO:0000256" key="11">
    <source>
        <dbReference type="ARBA" id="ARBA00034617"/>
    </source>
</evidence>
<dbReference type="SUPFAM" id="SSF47819">
    <property type="entry name" value="HRDC-like"/>
    <property type="match status" value="1"/>
</dbReference>
<dbReference type="GO" id="GO:0000724">
    <property type="term" value="P:double-strand break repair via homologous recombination"/>
    <property type="evidence" value="ECO:0007669"/>
    <property type="project" value="TreeGrafter"/>
</dbReference>
<dbReference type="Pfam" id="PF00271">
    <property type="entry name" value="Helicase_C"/>
    <property type="match status" value="1"/>
</dbReference>
<dbReference type="FunFam" id="3.40.50.300:FF:001975">
    <property type="entry name" value="ATP-dependent DNA helicase"/>
    <property type="match status" value="1"/>
</dbReference>
<dbReference type="GO" id="GO:0005694">
    <property type="term" value="C:chromosome"/>
    <property type="evidence" value="ECO:0007669"/>
    <property type="project" value="TreeGrafter"/>
</dbReference>
<accession>A0A9W9TAW2</accession>
<evidence type="ECO:0000256" key="4">
    <source>
        <dbReference type="ARBA" id="ARBA00022741"/>
    </source>
</evidence>
<evidence type="ECO:0000256" key="7">
    <source>
        <dbReference type="ARBA" id="ARBA00022840"/>
    </source>
</evidence>
<dbReference type="InterPro" id="IPR044876">
    <property type="entry name" value="HRDC_dom_sf"/>
</dbReference>
<keyword evidence="5" id="KW-0378">Hydrolase</keyword>
<dbReference type="SMART" id="SM00487">
    <property type="entry name" value="DEXDc"/>
    <property type="match status" value="1"/>
</dbReference>
<dbReference type="InterPro" id="IPR018982">
    <property type="entry name" value="RQC_domain"/>
</dbReference>
<dbReference type="InterPro" id="IPR002121">
    <property type="entry name" value="HRDC_dom"/>
</dbReference>
<evidence type="ECO:0000256" key="1">
    <source>
        <dbReference type="ARBA" id="ARBA00001947"/>
    </source>
</evidence>
<dbReference type="CDD" id="cd17920">
    <property type="entry name" value="DEXHc_RecQ"/>
    <property type="match status" value="1"/>
</dbReference>
<dbReference type="GO" id="GO:0009378">
    <property type="term" value="F:four-way junction helicase activity"/>
    <property type="evidence" value="ECO:0007669"/>
    <property type="project" value="TreeGrafter"/>
</dbReference>
<comment type="similarity">
    <text evidence="3">Belongs to the helicase family. RecQ subfamily.</text>
</comment>
<keyword evidence="18" id="KW-1185">Reference proteome</keyword>
<dbReference type="GO" id="GO:0005634">
    <property type="term" value="C:nucleus"/>
    <property type="evidence" value="ECO:0007669"/>
    <property type="project" value="UniProtKB-SubCell"/>
</dbReference>
<dbReference type="Pfam" id="PF00270">
    <property type="entry name" value="DEAD"/>
    <property type="match status" value="1"/>
</dbReference>
<reference evidence="17" key="2">
    <citation type="journal article" date="2023" name="IMA Fungus">
        <title>Comparative genomic study of the Penicillium genus elucidates a diverse pangenome and 15 lateral gene transfer events.</title>
        <authorList>
            <person name="Petersen C."/>
            <person name="Sorensen T."/>
            <person name="Nielsen M.R."/>
            <person name="Sondergaard T.E."/>
            <person name="Sorensen J.L."/>
            <person name="Fitzpatrick D.A."/>
            <person name="Frisvad J.C."/>
            <person name="Nielsen K.L."/>
        </authorList>
    </citation>
    <scope>NUCLEOTIDE SEQUENCE</scope>
    <source>
        <strain evidence="17">IBT 15544</strain>
    </source>
</reference>
<dbReference type="NCBIfam" id="TIGR00614">
    <property type="entry name" value="recQ_fam"/>
    <property type="match status" value="1"/>
</dbReference>
<evidence type="ECO:0000256" key="5">
    <source>
        <dbReference type="ARBA" id="ARBA00022801"/>
    </source>
</evidence>
<dbReference type="EC" id="5.6.2.4" evidence="12"/>
<feature type="domain" description="Helicase ATP-binding" evidence="15">
    <location>
        <begin position="609"/>
        <end position="789"/>
    </location>
</feature>
<feature type="compositionally biased region" description="Polar residues" evidence="13">
    <location>
        <begin position="209"/>
        <end position="240"/>
    </location>
</feature>
<sequence length="1447" mass="162042">MTKNNLASHLKWLLNQGPSLYPSLTTETPLIERDNRVSQQPTPPSDESDIPDEVFEDCNDVTDDNMTRLMLAPQSASKPRMLSHPDTILESTPSTSKMLSSSKSVVQESHYEPASSFKTIQPKATPLRSDPKIETSPFDAIESIDLTGDFGRMPSSSTAEFGEPRRLWTEEAASREGPREKRGKKRKSDEYASDLLSLSKHAVKVRTPSKASRPSTSSGGEFLSAKSQANRKSPPKTTIVTQQSSKKPSTSSRNRVIADSDEEDDPFDVSWLVDDQVEDMVLDADPGLYPPLPQVSPDESEKKKNTGTLASRSSPSKAVVGKTATVKESRPPQPSPELKVPSSQQKDPNILQFLALSADSLGHLISQLKGTLQKNAEVVYEQAMEGRPAPDLIAENKDLVSRIQAIETLQTHRTTHNNCVSRKETLKRSLMQAISQGLDPTTMPNELARSRAVEAELEQLESKIRDLLPQAKVFDLASESMPVYPSSPRFKEDPIVAPHDENHISRNMGSPPLEAPMDFDDFDWNASDDEMLEVSGSFDEPPAPAHEQPSKNRKVFAETSGNSSRMPPPKKSPARSNFWSNHQWSQEVRTVLKDRFHLRGFRPNQLEAIDATLGGKDTFILMPTGGGKSLCYQLPSIVNSGRTRGVTLVVSPLLSLMQDQVDHLRKLNINAFLMNGETEKTERSWLLGQLSNNGGEGIELLYITPEMINKNQTLVRALEKLHHRNNLARLVIDEAHCVSQWGHDFRPDYKELGEVRAKFPGVPLMALTATATENVKVDVMHNLKMSGCEVFLQSFNRPNLTYEVRPKGKNDEVLASIADTITRSYRNQCGIVYCLSRKTCEKVAEDLRKKYNLKAQHYHAGMKSDEKAKTQNLWQMGRCHVIVATIAFGMGIDKPDVRFVFHHSIPKSLEGYYQETGRAGRDGKRSGCYLYYGYKDTATLKRMIDEGEGSWEQKARQKQMLRNVVQFCENRSDCRRVQVLAYFNEYFRREDCGNACDNCKSDLVFEVQDFSHHASSAIKIVRHFQDDLKEKVTVLYCADLLRGDLKRAKSPSHKKIPWYGDGSDLDRGEAERLFYRLLGEDALGEDNVINGKDFAVQYIRLGRRATEYETGQRQMKLQVRVSPKGKTKATRPAQKSRPGSQGYPQSTMVSSPIQSANDRRHARSQQRAPRADHSSADEDSDGFEPIRVVGKQRRENGRELGPPITNDQKMDQLDHLHRAVVEDFEVTAKRYLQDIVVEKGLRYQPFPDSILREMAIGFPKNLSELASIPNIDQDKVQRYGRQILRLVDNAKRRYAELTQDAQDADTNGVVPDPNHHNVINLSSSDEYSDDEDLFVDQASNFDYPMDDNPPTQDITSRYFPPPPSPGYDPADDMESGAAASSSKGRSKRPYTKRPRARKNGGSTGGTWKAKGPRAKSKAGDRALSRSTAPLKTAKAKTPKSTIGMMPI</sequence>
<dbReference type="InterPro" id="IPR014001">
    <property type="entry name" value="Helicase_ATP-bd"/>
</dbReference>
<dbReference type="SMART" id="SM00956">
    <property type="entry name" value="RQC"/>
    <property type="match status" value="1"/>
</dbReference>
<dbReference type="InterPro" id="IPR004589">
    <property type="entry name" value="DNA_helicase_ATP-dep_RecQ"/>
</dbReference>
<protein>
    <recommendedName>
        <fullName evidence="12">DNA 3'-5' helicase</fullName>
        <ecNumber evidence="12">5.6.2.4</ecNumber>
    </recommendedName>
</protein>
<dbReference type="Gene3D" id="1.10.150.80">
    <property type="entry name" value="HRDC domain"/>
    <property type="match status" value="1"/>
</dbReference>
<feature type="compositionally biased region" description="Low complexity" evidence="13">
    <location>
        <begin position="241"/>
        <end position="252"/>
    </location>
</feature>
<feature type="compositionally biased region" description="Basic residues" evidence="13">
    <location>
        <begin position="1384"/>
        <end position="1398"/>
    </location>
</feature>
<feature type="region of interest" description="Disordered" evidence="13">
    <location>
        <begin position="1109"/>
        <end position="1185"/>
    </location>
</feature>
<dbReference type="InterPro" id="IPR011545">
    <property type="entry name" value="DEAD/DEAH_box_helicase_dom"/>
</dbReference>
<dbReference type="InterPro" id="IPR036388">
    <property type="entry name" value="WH-like_DNA-bd_sf"/>
</dbReference>
<evidence type="ECO:0000256" key="9">
    <source>
        <dbReference type="ARBA" id="ARBA00023235"/>
    </source>
</evidence>
<dbReference type="InterPro" id="IPR010997">
    <property type="entry name" value="HRDC-like_sf"/>
</dbReference>
<comment type="cofactor">
    <cofactor evidence="1">
        <name>Zn(2+)</name>
        <dbReference type="ChEBI" id="CHEBI:29105"/>
    </cofactor>
</comment>
<keyword evidence="6" id="KW-0347">Helicase</keyword>
<dbReference type="Pfam" id="PF09382">
    <property type="entry name" value="RQC"/>
    <property type="match status" value="1"/>
</dbReference>
<dbReference type="PROSITE" id="PS51192">
    <property type="entry name" value="HELICASE_ATP_BIND_1"/>
    <property type="match status" value="1"/>
</dbReference>
<dbReference type="SMART" id="SM00490">
    <property type="entry name" value="HELICc"/>
    <property type="match status" value="1"/>
</dbReference>
<dbReference type="InterPro" id="IPR001650">
    <property type="entry name" value="Helicase_C-like"/>
</dbReference>
<dbReference type="EMBL" id="JAPQKR010000005">
    <property type="protein sequence ID" value="KAJ5216017.1"/>
    <property type="molecule type" value="Genomic_DNA"/>
</dbReference>
<evidence type="ECO:0000256" key="6">
    <source>
        <dbReference type="ARBA" id="ARBA00022806"/>
    </source>
</evidence>
<feature type="compositionally biased region" description="Polar residues" evidence="13">
    <location>
        <begin position="17"/>
        <end position="28"/>
    </location>
</feature>
<feature type="region of interest" description="Disordered" evidence="13">
    <location>
        <begin position="534"/>
        <end position="577"/>
    </location>
</feature>
<dbReference type="InterPro" id="IPR027417">
    <property type="entry name" value="P-loop_NTPase"/>
</dbReference>
<comment type="catalytic activity">
    <reaction evidence="11">
        <text>Couples ATP hydrolysis with the unwinding of duplex DNA by translocating in the 3'-5' direction.</text>
        <dbReference type="EC" id="5.6.2.4"/>
    </reaction>
</comment>
<dbReference type="PROSITE" id="PS00690">
    <property type="entry name" value="DEAH_ATP_HELICASE"/>
    <property type="match status" value="1"/>
</dbReference>
<dbReference type="Gene3D" id="1.10.10.10">
    <property type="entry name" value="Winged helix-like DNA-binding domain superfamily/Winged helix DNA-binding domain"/>
    <property type="match status" value="1"/>
</dbReference>
<feature type="compositionally biased region" description="Polar residues" evidence="13">
    <location>
        <begin position="306"/>
        <end position="316"/>
    </location>
</feature>
<keyword evidence="4" id="KW-0547">Nucleotide-binding</keyword>
<dbReference type="Gene3D" id="3.40.50.300">
    <property type="entry name" value="P-loop containing nucleotide triphosphate hydrolases"/>
    <property type="match status" value="2"/>
</dbReference>
<dbReference type="PANTHER" id="PTHR13710:SF153">
    <property type="entry name" value="RECQ-LIKE DNA HELICASE BLM"/>
    <property type="match status" value="1"/>
</dbReference>
<dbReference type="InterPro" id="IPR032284">
    <property type="entry name" value="RecQ_Zn-bd"/>
</dbReference>
<dbReference type="Proteomes" id="UP001150904">
    <property type="component" value="Unassembled WGS sequence"/>
</dbReference>
<dbReference type="GO" id="GO:0016787">
    <property type="term" value="F:hydrolase activity"/>
    <property type="evidence" value="ECO:0007669"/>
    <property type="project" value="UniProtKB-KW"/>
</dbReference>
<dbReference type="Pfam" id="PF00570">
    <property type="entry name" value="HRDC"/>
    <property type="match status" value="1"/>
</dbReference>
<dbReference type="GeneID" id="83176787"/>
<feature type="compositionally biased region" description="Polar residues" evidence="13">
    <location>
        <begin position="1137"/>
        <end position="1156"/>
    </location>
</feature>
<evidence type="ECO:0000256" key="13">
    <source>
        <dbReference type="SAM" id="MobiDB-lite"/>
    </source>
</evidence>
<dbReference type="OrthoDB" id="10261556at2759"/>
<evidence type="ECO:0000256" key="10">
    <source>
        <dbReference type="ARBA" id="ARBA00023242"/>
    </source>
</evidence>
<dbReference type="InterPro" id="IPR036390">
    <property type="entry name" value="WH_DNA-bd_sf"/>
</dbReference>
<keyword evidence="10" id="KW-0539">Nucleus</keyword>
<keyword evidence="7" id="KW-0067">ATP-binding</keyword>
<dbReference type="PROSITE" id="PS50967">
    <property type="entry name" value="HRDC"/>
    <property type="match status" value="1"/>
</dbReference>
<evidence type="ECO:0000259" key="15">
    <source>
        <dbReference type="PROSITE" id="PS51192"/>
    </source>
</evidence>
<keyword evidence="8" id="KW-0238">DNA-binding</keyword>
<evidence type="ECO:0000256" key="3">
    <source>
        <dbReference type="ARBA" id="ARBA00005446"/>
    </source>
</evidence>
<dbReference type="SUPFAM" id="SSF52540">
    <property type="entry name" value="P-loop containing nucleoside triphosphate hydrolases"/>
    <property type="match status" value="1"/>
</dbReference>
<feature type="region of interest" description="Disordered" evidence="13">
    <location>
        <begin position="17"/>
        <end position="53"/>
    </location>
</feature>
<dbReference type="GO" id="GO:0003677">
    <property type="term" value="F:DNA binding"/>
    <property type="evidence" value="ECO:0007669"/>
    <property type="project" value="UniProtKB-KW"/>
</dbReference>
<name>A0A9W9TAW2_9EURO</name>
<organism evidence="17 18">
    <name type="scientific">Penicillium cinerascens</name>
    <dbReference type="NCBI Taxonomy" id="70096"/>
    <lineage>
        <taxon>Eukaryota</taxon>
        <taxon>Fungi</taxon>
        <taxon>Dikarya</taxon>
        <taxon>Ascomycota</taxon>
        <taxon>Pezizomycotina</taxon>
        <taxon>Eurotiomycetes</taxon>
        <taxon>Eurotiomycetidae</taxon>
        <taxon>Eurotiales</taxon>
        <taxon>Aspergillaceae</taxon>
        <taxon>Penicillium</taxon>
    </lineage>
</organism>
<gene>
    <name evidence="17" type="ORF">N7498_002424</name>
</gene>
<dbReference type="GO" id="GO:0006260">
    <property type="term" value="P:DNA replication"/>
    <property type="evidence" value="ECO:0007669"/>
    <property type="project" value="InterPro"/>
</dbReference>
<dbReference type="Pfam" id="PF16124">
    <property type="entry name" value="RecQ_Zn_bind"/>
    <property type="match status" value="1"/>
</dbReference>
<dbReference type="RefSeq" id="XP_058311830.1">
    <property type="nucleotide sequence ID" value="XM_058449486.1"/>
</dbReference>